<dbReference type="PANTHER" id="PTHR34322">
    <property type="entry name" value="TRANSPOSASE, Y1_TNP DOMAIN-CONTAINING"/>
    <property type="match status" value="1"/>
</dbReference>
<dbReference type="GO" id="GO:0004803">
    <property type="term" value="F:transposase activity"/>
    <property type="evidence" value="ECO:0007669"/>
    <property type="project" value="InterPro"/>
</dbReference>
<evidence type="ECO:0000259" key="1">
    <source>
        <dbReference type="SMART" id="SM01321"/>
    </source>
</evidence>
<name>A0A1T4WS04_9FIRM</name>
<dbReference type="Pfam" id="PF01797">
    <property type="entry name" value="Y1_Tnp"/>
    <property type="match status" value="1"/>
</dbReference>
<dbReference type="SUPFAM" id="SSF143422">
    <property type="entry name" value="Transposase IS200-like"/>
    <property type="match status" value="1"/>
</dbReference>
<dbReference type="SMART" id="SM01321">
    <property type="entry name" value="Y1_Tnp"/>
    <property type="match status" value="1"/>
</dbReference>
<accession>A0A1T4WS04</accession>
<evidence type="ECO:0000313" key="3">
    <source>
        <dbReference type="Proteomes" id="UP000190286"/>
    </source>
</evidence>
<evidence type="ECO:0000313" key="2">
    <source>
        <dbReference type="EMBL" id="SKA80049.1"/>
    </source>
</evidence>
<feature type="domain" description="Transposase IS200-like" evidence="1">
    <location>
        <begin position="9"/>
        <end position="125"/>
    </location>
</feature>
<dbReference type="InterPro" id="IPR036515">
    <property type="entry name" value="Transposase_17_sf"/>
</dbReference>
<protein>
    <submittedName>
        <fullName evidence="2">REP element-mobilizing transposase RayT</fullName>
    </submittedName>
</protein>
<dbReference type="GO" id="GO:0003677">
    <property type="term" value="F:DNA binding"/>
    <property type="evidence" value="ECO:0007669"/>
    <property type="project" value="InterPro"/>
</dbReference>
<dbReference type="EMBL" id="FUYF01000004">
    <property type="protein sequence ID" value="SKA80049.1"/>
    <property type="molecule type" value="Genomic_DNA"/>
</dbReference>
<proteinExistence type="predicted"/>
<reference evidence="2 3" key="1">
    <citation type="submission" date="2017-02" db="EMBL/GenBank/DDBJ databases">
        <authorList>
            <person name="Peterson S.W."/>
        </authorList>
    </citation>
    <scope>NUCLEOTIDE SEQUENCE [LARGE SCALE GENOMIC DNA]</scope>
    <source>
        <strain evidence="2 3">ATCC 27749</strain>
    </source>
</reference>
<sequence length="257" mass="29830">MPRRPRRMSASGIYHVMIRGINKMQIFNDDADNIQFLHFLEFTQTDEFQILAYCLMGNHAHLLIRTSKTGIEPLEAGMKSLCIRYAAYYNRKYERIGTLFQDRYKSQPVTTVGYFLRVLRYIHNNPVAAGITDTMADYPWSSYRDYFATRSTCICKVHTEYAMQIKTHDELLQWHTKTEINTRGILDVDNSKSKVSDAEINHIITILTGMPAAQLQRLPEEKQAQVFQRLIDEESIGFSQLARLTGIEKGRIKRLIL</sequence>
<dbReference type="AlphaFoldDB" id="A0A1T4WS04"/>
<dbReference type="PANTHER" id="PTHR34322:SF2">
    <property type="entry name" value="TRANSPOSASE IS200-LIKE DOMAIN-CONTAINING PROTEIN"/>
    <property type="match status" value="1"/>
</dbReference>
<dbReference type="STRING" id="745368.SAMN02745178_00943"/>
<dbReference type="GO" id="GO:0006313">
    <property type="term" value="P:DNA transposition"/>
    <property type="evidence" value="ECO:0007669"/>
    <property type="project" value="InterPro"/>
</dbReference>
<dbReference type="Proteomes" id="UP000190286">
    <property type="component" value="Unassembled WGS sequence"/>
</dbReference>
<dbReference type="InterPro" id="IPR002686">
    <property type="entry name" value="Transposase_17"/>
</dbReference>
<dbReference type="Gene3D" id="3.30.70.1290">
    <property type="entry name" value="Transposase IS200-like"/>
    <property type="match status" value="1"/>
</dbReference>
<organism evidence="2 3">
    <name type="scientific">Gemmiger formicilis</name>
    <dbReference type="NCBI Taxonomy" id="745368"/>
    <lineage>
        <taxon>Bacteria</taxon>
        <taxon>Bacillati</taxon>
        <taxon>Bacillota</taxon>
        <taxon>Clostridia</taxon>
        <taxon>Eubacteriales</taxon>
        <taxon>Gemmiger</taxon>
    </lineage>
</organism>
<gene>
    <name evidence="2" type="ORF">SAMN02745178_00943</name>
</gene>
<keyword evidence="3" id="KW-1185">Reference proteome</keyword>